<evidence type="ECO:0000313" key="1">
    <source>
        <dbReference type="EMBL" id="GGV30523.1"/>
    </source>
</evidence>
<gene>
    <name evidence="1" type="ORF">GCM10010260_83800</name>
</gene>
<reference evidence="1" key="2">
    <citation type="submission" date="2020-09" db="EMBL/GenBank/DDBJ databases">
        <authorList>
            <person name="Sun Q."/>
            <person name="Ohkuma M."/>
        </authorList>
    </citation>
    <scope>NUCLEOTIDE SEQUENCE</scope>
    <source>
        <strain evidence="1">JCM 4369</strain>
    </source>
</reference>
<dbReference type="EMBL" id="BMTD01000043">
    <property type="protein sequence ID" value="GGV30523.1"/>
    <property type="molecule type" value="Genomic_DNA"/>
</dbReference>
<name>A0A918MFB7_9ACTN</name>
<reference evidence="1" key="1">
    <citation type="journal article" date="2014" name="Int. J. Syst. Evol. Microbiol.">
        <title>Complete genome sequence of Corynebacterium casei LMG S-19264T (=DSM 44701T), isolated from a smear-ripened cheese.</title>
        <authorList>
            <consortium name="US DOE Joint Genome Institute (JGI-PGF)"/>
            <person name="Walter F."/>
            <person name="Albersmeier A."/>
            <person name="Kalinowski J."/>
            <person name="Ruckert C."/>
        </authorList>
    </citation>
    <scope>NUCLEOTIDE SEQUENCE</scope>
    <source>
        <strain evidence="1">JCM 4369</strain>
    </source>
</reference>
<dbReference type="RefSeq" id="WP_268252938.1">
    <property type="nucleotide sequence ID" value="NZ_BMTD01000043.1"/>
</dbReference>
<keyword evidence="2" id="KW-1185">Reference proteome</keyword>
<dbReference type="Proteomes" id="UP000618795">
    <property type="component" value="Unassembled WGS sequence"/>
</dbReference>
<protein>
    <submittedName>
        <fullName evidence="1">Uncharacterized protein</fullName>
    </submittedName>
</protein>
<sequence length="43" mass="4458">MSSAAPSARSAPTAKALGPVGTLALILARTADPWHWDWTGDIP</sequence>
<comment type="caution">
    <text evidence="1">The sequence shown here is derived from an EMBL/GenBank/DDBJ whole genome shotgun (WGS) entry which is preliminary data.</text>
</comment>
<accession>A0A918MFB7</accession>
<dbReference type="AlphaFoldDB" id="A0A918MFB7"/>
<organism evidence="1 2">
    <name type="scientific">Streptomyces filipinensis</name>
    <dbReference type="NCBI Taxonomy" id="66887"/>
    <lineage>
        <taxon>Bacteria</taxon>
        <taxon>Bacillati</taxon>
        <taxon>Actinomycetota</taxon>
        <taxon>Actinomycetes</taxon>
        <taxon>Kitasatosporales</taxon>
        <taxon>Streptomycetaceae</taxon>
        <taxon>Streptomyces</taxon>
    </lineage>
</organism>
<evidence type="ECO:0000313" key="2">
    <source>
        <dbReference type="Proteomes" id="UP000618795"/>
    </source>
</evidence>
<proteinExistence type="predicted"/>